<feature type="compositionally biased region" description="Polar residues" evidence="1">
    <location>
        <begin position="257"/>
        <end position="267"/>
    </location>
</feature>
<feature type="region of interest" description="Disordered" evidence="1">
    <location>
        <begin position="190"/>
        <end position="282"/>
    </location>
</feature>
<gene>
    <name evidence="2" type="ORF">OE88DRAFT_1739155</name>
</gene>
<name>A0A5C3MR17_9AGAM</name>
<dbReference type="Proteomes" id="UP000305948">
    <property type="component" value="Unassembled WGS sequence"/>
</dbReference>
<dbReference type="AlphaFoldDB" id="A0A5C3MR17"/>
<evidence type="ECO:0000313" key="2">
    <source>
        <dbReference type="EMBL" id="TFK46816.1"/>
    </source>
</evidence>
<evidence type="ECO:0000313" key="3">
    <source>
        <dbReference type="Proteomes" id="UP000305948"/>
    </source>
</evidence>
<feature type="compositionally biased region" description="Basic and acidic residues" evidence="1">
    <location>
        <begin position="198"/>
        <end position="222"/>
    </location>
</feature>
<protein>
    <submittedName>
        <fullName evidence="2">Uncharacterized protein</fullName>
    </submittedName>
</protein>
<organism evidence="2 3">
    <name type="scientific">Heliocybe sulcata</name>
    <dbReference type="NCBI Taxonomy" id="5364"/>
    <lineage>
        <taxon>Eukaryota</taxon>
        <taxon>Fungi</taxon>
        <taxon>Dikarya</taxon>
        <taxon>Basidiomycota</taxon>
        <taxon>Agaricomycotina</taxon>
        <taxon>Agaricomycetes</taxon>
        <taxon>Gloeophyllales</taxon>
        <taxon>Gloeophyllaceae</taxon>
        <taxon>Heliocybe</taxon>
    </lineage>
</organism>
<feature type="region of interest" description="Disordered" evidence="1">
    <location>
        <begin position="296"/>
        <end position="318"/>
    </location>
</feature>
<sequence>MSVNPDSLIDALWTPGDVQAVWDLGSSLYSDDSEQPIQQQRELTAHDVTYMLATAGQSTAEAHTEAQNMRDTLRRLKDILSREAEEEDIAPSDPEDVVSMLQNLISRKSGQLSRFRQNKKLCGKLQLKCEVLEEELSRLRSWKSYKSFPVVHSDVPPCKSLVVRKPEFHGPLRAKRSKYSIPSMSLAEVPKYTVPRPSPEKSARTSHKSNHDKGKLLLESHPKLFIRVPPLRRPPTPRLRRKTTIIAVPEEDEGPENASTSESLPSRSTPPEPAQFNESKGKTTYMTLQTPLFEPPSSEIGSPVSPGWRQAPSSPAVVDGSIDTRERWFSDEEYVQAVPVFGDDLLSPDCMVCGDGSL</sequence>
<accession>A0A5C3MR17</accession>
<proteinExistence type="predicted"/>
<dbReference type="EMBL" id="ML213527">
    <property type="protein sequence ID" value="TFK46816.1"/>
    <property type="molecule type" value="Genomic_DNA"/>
</dbReference>
<reference evidence="2 3" key="1">
    <citation type="journal article" date="2019" name="Nat. Ecol. Evol.">
        <title>Megaphylogeny resolves global patterns of mushroom evolution.</title>
        <authorList>
            <person name="Varga T."/>
            <person name="Krizsan K."/>
            <person name="Foldi C."/>
            <person name="Dima B."/>
            <person name="Sanchez-Garcia M."/>
            <person name="Sanchez-Ramirez S."/>
            <person name="Szollosi G.J."/>
            <person name="Szarkandi J.G."/>
            <person name="Papp V."/>
            <person name="Albert L."/>
            <person name="Andreopoulos W."/>
            <person name="Angelini C."/>
            <person name="Antonin V."/>
            <person name="Barry K.W."/>
            <person name="Bougher N.L."/>
            <person name="Buchanan P."/>
            <person name="Buyck B."/>
            <person name="Bense V."/>
            <person name="Catcheside P."/>
            <person name="Chovatia M."/>
            <person name="Cooper J."/>
            <person name="Damon W."/>
            <person name="Desjardin D."/>
            <person name="Finy P."/>
            <person name="Geml J."/>
            <person name="Haridas S."/>
            <person name="Hughes K."/>
            <person name="Justo A."/>
            <person name="Karasinski D."/>
            <person name="Kautmanova I."/>
            <person name="Kiss B."/>
            <person name="Kocsube S."/>
            <person name="Kotiranta H."/>
            <person name="LaButti K.M."/>
            <person name="Lechner B.E."/>
            <person name="Liimatainen K."/>
            <person name="Lipzen A."/>
            <person name="Lukacs Z."/>
            <person name="Mihaltcheva S."/>
            <person name="Morgado L.N."/>
            <person name="Niskanen T."/>
            <person name="Noordeloos M.E."/>
            <person name="Ohm R.A."/>
            <person name="Ortiz-Santana B."/>
            <person name="Ovrebo C."/>
            <person name="Racz N."/>
            <person name="Riley R."/>
            <person name="Savchenko A."/>
            <person name="Shiryaev A."/>
            <person name="Soop K."/>
            <person name="Spirin V."/>
            <person name="Szebenyi C."/>
            <person name="Tomsovsky M."/>
            <person name="Tulloss R.E."/>
            <person name="Uehling J."/>
            <person name="Grigoriev I.V."/>
            <person name="Vagvolgyi C."/>
            <person name="Papp T."/>
            <person name="Martin F.M."/>
            <person name="Miettinen O."/>
            <person name="Hibbett D.S."/>
            <person name="Nagy L.G."/>
        </authorList>
    </citation>
    <scope>NUCLEOTIDE SEQUENCE [LARGE SCALE GENOMIC DNA]</scope>
    <source>
        <strain evidence="2 3">OMC1185</strain>
    </source>
</reference>
<keyword evidence="3" id="KW-1185">Reference proteome</keyword>
<evidence type="ECO:0000256" key="1">
    <source>
        <dbReference type="SAM" id="MobiDB-lite"/>
    </source>
</evidence>